<evidence type="ECO:0000256" key="3">
    <source>
        <dbReference type="ARBA" id="ARBA00022457"/>
    </source>
</evidence>
<dbReference type="InterPro" id="IPR020084">
    <property type="entry name" value="NUDIX_hydrolase_CS"/>
</dbReference>
<evidence type="ECO:0000256" key="9">
    <source>
        <dbReference type="ARBA" id="ARBA00023204"/>
    </source>
</evidence>
<evidence type="ECO:0000256" key="14">
    <source>
        <dbReference type="ARBA" id="ARBA00041592"/>
    </source>
</evidence>
<keyword evidence="6" id="KW-0227">DNA damage</keyword>
<evidence type="ECO:0000256" key="11">
    <source>
        <dbReference type="ARBA" id="ARBA00036904"/>
    </source>
</evidence>
<dbReference type="CDD" id="cd03425">
    <property type="entry name" value="NUDIX_MutT_NudA_like"/>
    <property type="match status" value="1"/>
</dbReference>
<evidence type="ECO:0000256" key="13">
    <source>
        <dbReference type="ARBA" id="ARBA00040794"/>
    </source>
</evidence>
<dbReference type="InterPro" id="IPR000086">
    <property type="entry name" value="NUDIX_hydrolase_dom"/>
</dbReference>
<keyword evidence="4" id="KW-0235">DNA replication</keyword>
<evidence type="ECO:0000256" key="15">
    <source>
        <dbReference type="ARBA" id="ARBA00041979"/>
    </source>
</evidence>
<comment type="catalytic activity">
    <reaction evidence="10">
        <text>8-oxo-dGTP + H2O = 8-oxo-dGMP + diphosphate + H(+)</text>
        <dbReference type="Rhea" id="RHEA:31575"/>
        <dbReference type="ChEBI" id="CHEBI:15377"/>
        <dbReference type="ChEBI" id="CHEBI:15378"/>
        <dbReference type="ChEBI" id="CHEBI:33019"/>
        <dbReference type="ChEBI" id="CHEBI:63224"/>
        <dbReference type="ChEBI" id="CHEBI:77896"/>
        <dbReference type="EC" id="3.6.1.55"/>
    </reaction>
</comment>
<evidence type="ECO:0000313" key="18">
    <source>
        <dbReference type="EMBL" id="GGB87592.1"/>
    </source>
</evidence>
<dbReference type="Gene3D" id="3.20.20.70">
    <property type="entry name" value="Aldolase class I"/>
    <property type="match status" value="1"/>
</dbReference>
<evidence type="ECO:0000256" key="4">
    <source>
        <dbReference type="ARBA" id="ARBA00022705"/>
    </source>
</evidence>
<dbReference type="Pfam" id="PF14815">
    <property type="entry name" value="NUDIX_4"/>
    <property type="match status" value="1"/>
</dbReference>
<sequence length="325" mass="35160">MSNTKLIHVAAAIIVNPQGLILIAKRDASQHQGGLWEFPGGKVEPGEPVKLALRRELDEELGIQVEHARPQIRITHHYSDKSVLLDVWRVEEFSGEAHGREGQPVLWVEPDALVDYAFPAANRPIVTAAQLPSSLAITGDIAALGGSPDVREAELLRRVQSLLTGQERLLMLRSPTLSEAELARCYETVKPVCDAARMGVVLNGSVALANTIGAERLHLNATRLMELKSRSQFAGRWLSASCHNLDELMHAESLGLDFVTLSPVTSTASHPGASVLGWEIFRELTERGALPAYALGGLSDADLDTAWQHGAQGIASITSWWGTGV</sequence>
<gene>
    <name evidence="18" type="ORF">GCM10011352_11940</name>
</gene>
<evidence type="ECO:0000256" key="10">
    <source>
        <dbReference type="ARBA" id="ARBA00035861"/>
    </source>
</evidence>
<dbReference type="PANTHER" id="PTHR47707">
    <property type="entry name" value="8-OXO-DGTP DIPHOSPHATASE"/>
    <property type="match status" value="1"/>
</dbReference>
<dbReference type="Pfam" id="PF02581">
    <property type="entry name" value="TMP-TENI"/>
    <property type="match status" value="1"/>
</dbReference>
<evidence type="ECO:0000256" key="16">
    <source>
        <dbReference type="ARBA" id="ARBA00042798"/>
    </source>
</evidence>
<keyword evidence="5" id="KW-0479">Metal-binding</keyword>
<dbReference type="EC" id="3.6.1.55" evidence="12"/>
<dbReference type="RefSeq" id="WP_188746285.1">
    <property type="nucleotide sequence ID" value="NZ_BMIJ01000002.1"/>
</dbReference>
<name>A0ABQ1K4V8_9GAMM</name>
<evidence type="ECO:0000256" key="5">
    <source>
        <dbReference type="ARBA" id="ARBA00022723"/>
    </source>
</evidence>
<comment type="catalytic activity">
    <reaction evidence="11">
        <text>8-oxo-GTP + H2O = 8-oxo-GMP + diphosphate + H(+)</text>
        <dbReference type="Rhea" id="RHEA:67616"/>
        <dbReference type="ChEBI" id="CHEBI:15377"/>
        <dbReference type="ChEBI" id="CHEBI:15378"/>
        <dbReference type="ChEBI" id="CHEBI:33019"/>
        <dbReference type="ChEBI" id="CHEBI:143553"/>
        <dbReference type="ChEBI" id="CHEBI:145694"/>
    </reaction>
</comment>
<organism evidence="18 19">
    <name type="scientific">Marinobacterium zhoushanense</name>
    <dbReference type="NCBI Taxonomy" id="1679163"/>
    <lineage>
        <taxon>Bacteria</taxon>
        <taxon>Pseudomonadati</taxon>
        <taxon>Pseudomonadota</taxon>
        <taxon>Gammaproteobacteria</taxon>
        <taxon>Oceanospirillales</taxon>
        <taxon>Oceanospirillaceae</taxon>
        <taxon>Marinobacterium</taxon>
    </lineage>
</organism>
<dbReference type="InterPro" id="IPR022998">
    <property type="entry name" value="ThiamineP_synth_TenI"/>
</dbReference>
<keyword evidence="19" id="KW-1185">Reference proteome</keyword>
<evidence type="ECO:0000256" key="1">
    <source>
        <dbReference type="ARBA" id="ARBA00001946"/>
    </source>
</evidence>
<evidence type="ECO:0000256" key="8">
    <source>
        <dbReference type="ARBA" id="ARBA00022842"/>
    </source>
</evidence>
<evidence type="ECO:0000256" key="2">
    <source>
        <dbReference type="ARBA" id="ARBA00005582"/>
    </source>
</evidence>
<proteinExistence type="inferred from homology"/>
<evidence type="ECO:0000256" key="6">
    <source>
        <dbReference type="ARBA" id="ARBA00022763"/>
    </source>
</evidence>
<evidence type="ECO:0000256" key="12">
    <source>
        <dbReference type="ARBA" id="ARBA00038905"/>
    </source>
</evidence>
<protein>
    <recommendedName>
        <fullName evidence="13">8-oxo-dGTP diphosphatase</fullName>
        <ecNumber evidence="12">3.6.1.55</ecNumber>
    </recommendedName>
    <alternativeName>
        <fullName evidence="16">7,8-dihydro-8-oxoguanine-triphosphatase</fullName>
    </alternativeName>
    <alternativeName>
        <fullName evidence="15">Mutator protein MutT</fullName>
    </alternativeName>
    <alternativeName>
        <fullName evidence="14">dGTP pyrophosphohydrolase</fullName>
    </alternativeName>
</protein>
<evidence type="ECO:0000256" key="7">
    <source>
        <dbReference type="ARBA" id="ARBA00022801"/>
    </source>
</evidence>
<dbReference type="CDD" id="cd00564">
    <property type="entry name" value="TMP_TenI"/>
    <property type="match status" value="1"/>
</dbReference>
<comment type="caution">
    <text evidence="18">The sequence shown here is derived from an EMBL/GenBank/DDBJ whole genome shotgun (WGS) entry which is preliminary data.</text>
</comment>
<reference evidence="19" key="1">
    <citation type="journal article" date="2019" name="Int. J. Syst. Evol. Microbiol.">
        <title>The Global Catalogue of Microorganisms (GCM) 10K type strain sequencing project: providing services to taxonomists for standard genome sequencing and annotation.</title>
        <authorList>
            <consortium name="The Broad Institute Genomics Platform"/>
            <consortium name="The Broad Institute Genome Sequencing Center for Infectious Disease"/>
            <person name="Wu L."/>
            <person name="Ma J."/>
        </authorList>
    </citation>
    <scope>NUCLEOTIDE SEQUENCE [LARGE SCALE GENOMIC DNA]</scope>
    <source>
        <strain evidence="19">CGMCC 1.15341</strain>
    </source>
</reference>
<keyword evidence="7" id="KW-0378">Hydrolase</keyword>
<dbReference type="InterPro" id="IPR020476">
    <property type="entry name" value="Nudix_hydrolase"/>
</dbReference>
<feature type="domain" description="Nudix hydrolase" evidence="17">
    <location>
        <begin position="5"/>
        <end position="132"/>
    </location>
</feature>
<dbReference type="NCBIfam" id="NF006530">
    <property type="entry name" value="PRK08999.1"/>
    <property type="match status" value="1"/>
</dbReference>
<dbReference type="Proteomes" id="UP000629025">
    <property type="component" value="Unassembled WGS sequence"/>
</dbReference>
<dbReference type="InterPro" id="IPR029119">
    <property type="entry name" value="MutY_C"/>
</dbReference>
<dbReference type="SUPFAM" id="SSF51391">
    <property type="entry name" value="Thiamin phosphate synthase"/>
    <property type="match status" value="1"/>
</dbReference>
<dbReference type="Gene3D" id="3.90.79.10">
    <property type="entry name" value="Nucleoside Triphosphate Pyrophosphohydrolase"/>
    <property type="match status" value="1"/>
</dbReference>
<comment type="cofactor">
    <cofactor evidence="1">
        <name>Mg(2+)</name>
        <dbReference type="ChEBI" id="CHEBI:18420"/>
    </cofactor>
</comment>
<dbReference type="InterPro" id="IPR036206">
    <property type="entry name" value="ThiamineP_synth_sf"/>
</dbReference>
<dbReference type="PRINTS" id="PR00502">
    <property type="entry name" value="NUDIXFAMILY"/>
</dbReference>
<dbReference type="PROSITE" id="PS51462">
    <property type="entry name" value="NUDIX"/>
    <property type="match status" value="1"/>
</dbReference>
<accession>A0ABQ1K4V8</accession>
<dbReference type="SUPFAM" id="SSF55811">
    <property type="entry name" value="Nudix"/>
    <property type="match status" value="1"/>
</dbReference>
<comment type="similarity">
    <text evidence="2">Belongs to the Nudix hydrolase family.</text>
</comment>
<dbReference type="InterPro" id="IPR003561">
    <property type="entry name" value="Mutator_MutT"/>
</dbReference>
<dbReference type="PANTHER" id="PTHR47707:SF1">
    <property type="entry name" value="NUDIX HYDROLASE FAMILY PROTEIN"/>
    <property type="match status" value="1"/>
</dbReference>
<evidence type="ECO:0000313" key="19">
    <source>
        <dbReference type="Proteomes" id="UP000629025"/>
    </source>
</evidence>
<dbReference type="InterPro" id="IPR013785">
    <property type="entry name" value="Aldolase_TIM"/>
</dbReference>
<evidence type="ECO:0000259" key="17">
    <source>
        <dbReference type="PROSITE" id="PS51462"/>
    </source>
</evidence>
<dbReference type="NCBIfam" id="TIGR00586">
    <property type="entry name" value="mutt"/>
    <property type="match status" value="1"/>
</dbReference>
<dbReference type="InterPro" id="IPR015797">
    <property type="entry name" value="NUDIX_hydrolase-like_dom_sf"/>
</dbReference>
<dbReference type="InterPro" id="IPR047127">
    <property type="entry name" value="MutT-like"/>
</dbReference>
<dbReference type="PROSITE" id="PS00893">
    <property type="entry name" value="NUDIX_BOX"/>
    <property type="match status" value="1"/>
</dbReference>
<keyword evidence="3" id="KW-0515">Mutator protein</keyword>
<dbReference type="EMBL" id="BMIJ01000002">
    <property type="protein sequence ID" value="GGB87592.1"/>
    <property type="molecule type" value="Genomic_DNA"/>
</dbReference>
<keyword evidence="8" id="KW-0460">Magnesium</keyword>
<keyword evidence="9" id="KW-0234">DNA repair</keyword>